<feature type="transmembrane region" description="Helical" evidence="1">
    <location>
        <begin position="38"/>
        <end position="59"/>
    </location>
</feature>
<dbReference type="PANTHER" id="PTHR19353:SF19">
    <property type="entry name" value="DELTA(5) FATTY ACID DESATURASE C-RELATED"/>
    <property type="match status" value="1"/>
</dbReference>
<organism evidence="3 4">
    <name type="scientific">Hufsiella ginkgonis</name>
    <dbReference type="NCBI Taxonomy" id="2695274"/>
    <lineage>
        <taxon>Bacteria</taxon>
        <taxon>Pseudomonadati</taxon>
        <taxon>Bacteroidota</taxon>
        <taxon>Sphingobacteriia</taxon>
        <taxon>Sphingobacteriales</taxon>
        <taxon>Sphingobacteriaceae</taxon>
        <taxon>Hufsiella</taxon>
    </lineage>
</organism>
<feature type="transmembrane region" description="Helical" evidence="1">
    <location>
        <begin position="202"/>
        <end position="222"/>
    </location>
</feature>
<keyword evidence="1" id="KW-0472">Membrane</keyword>
<dbReference type="GO" id="GO:0016717">
    <property type="term" value="F:oxidoreductase activity, acting on paired donors, with oxidation of a pair of donors resulting in the reduction of molecular oxygen to two molecules of water"/>
    <property type="evidence" value="ECO:0007669"/>
    <property type="project" value="TreeGrafter"/>
</dbReference>
<feature type="domain" description="Fatty acid desaturase" evidence="2">
    <location>
        <begin position="64"/>
        <end position="333"/>
    </location>
</feature>
<gene>
    <name evidence="3" type="ORF">GS398_14075</name>
</gene>
<dbReference type="AlphaFoldDB" id="A0A7K1Y183"/>
<name>A0A7K1Y183_9SPHI</name>
<dbReference type="PANTHER" id="PTHR19353">
    <property type="entry name" value="FATTY ACID DESATURASE 2"/>
    <property type="match status" value="1"/>
</dbReference>
<keyword evidence="1" id="KW-1133">Transmembrane helix</keyword>
<reference evidence="3 4" key="1">
    <citation type="submission" date="2019-11" db="EMBL/GenBank/DDBJ databases">
        <title>Pedobacter sp. HMF7056 Genome sequencing and assembly.</title>
        <authorList>
            <person name="Kang H."/>
            <person name="Kim H."/>
            <person name="Joh K."/>
        </authorList>
    </citation>
    <scope>NUCLEOTIDE SEQUENCE [LARGE SCALE GENOMIC DNA]</scope>
    <source>
        <strain evidence="3 4">HMF7056</strain>
    </source>
</reference>
<dbReference type="RefSeq" id="WP_160907430.1">
    <property type="nucleotide sequence ID" value="NZ_WVHS01000003.1"/>
</dbReference>
<feature type="transmembrane region" description="Helical" evidence="1">
    <location>
        <begin position="229"/>
        <end position="250"/>
    </location>
</feature>
<comment type="caution">
    <text evidence="3">The sequence shown here is derived from an EMBL/GenBank/DDBJ whole genome shotgun (WGS) entry which is preliminary data.</text>
</comment>
<proteinExistence type="predicted"/>
<dbReference type="Pfam" id="PF00487">
    <property type="entry name" value="FA_desaturase"/>
    <property type="match status" value="1"/>
</dbReference>
<protein>
    <submittedName>
        <fullName evidence="3">Acyl-CoA desaturase</fullName>
    </submittedName>
</protein>
<accession>A0A7K1Y183</accession>
<evidence type="ECO:0000256" key="1">
    <source>
        <dbReference type="SAM" id="Phobius"/>
    </source>
</evidence>
<evidence type="ECO:0000313" key="3">
    <source>
        <dbReference type="EMBL" id="MXV16436.1"/>
    </source>
</evidence>
<evidence type="ECO:0000313" key="4">
    <source>
        <dbReference type="Proteomes" id="UP000451233"/>
    </source>
</evidence>
<dbReference type="PIRSF" id="PIRSF015921">
    <property type="entry name" value="FA_sphinglp_des"/>
    <property type="match status" value="1"/>
</dbReference>
<dbReference type="Proteomes" id="UP000451233">
    <property type="component" value="Unassembled WGS sequence"/>
</dbReference>
<dbReference type="InterPro" id="IPR005804">
    <property type="entry name" value="FA_desaturase_dom"/>
</dbReference>
<keyword evidence="4" id="KW-1185">Reference proteome</keyword>
<feature type="transmembrane region" description="Helical" evidence="1">
    <location>
        <begin position="65"/>
        <end position="85"/>
    </location>
</feature>
<keyword evidence="1" id="KW-0812">Transmembrane</keyword>
<dbReference type="EMBL" id="WVHS01000003">
    <property type="protein sequence ID" value="MXV16436.1"/>
    <property type="molecule type" value="Genomic_DNA"/>
</dbReference>
<sequence length="356" mass="40903">MSKVTFNNTNSPFFKSLKEKVNNYFEETQLPRTGGRKLFIKGMYIILSAIAIYVALVFFTPPAPVAILLCCLFGCNMAAIGFNIMHEGGHGSFSSHKWINEFSGYSLNVLGGTIHFWKQKHNIDHHTYTNIKGMDHDIDVQFMRLHAEQPKHWYHRFQHLYFVLLYGISYMAWILYEDFVKYFSGKMGKVGPKRKLEVKEHLIFWLTKATYVFIYLVLPLIMVGWLETLIGYTIACVVCGLVISTVFQLAHVVEGTQFPEPDEQTNKIQKEWAIHQVSTTANFATRSKIVSWFLGGLNFQVEHHLFPGISHVHYPQINKLVKETCHEFSVAYLEHRTMAGAILSHLLHIKKLGSVA</sequence>
<dbReference type="GO" id="GO:0016020">
    <property type="term" value="C:membrane"/>
    <property type="evidence" value="ECO:0007669"/>
    <property type="project" value="TreeGrafter"/>
</dbReference>
<evidence type="ECO:0000259" key="2">
    <source>
        <dbReference type="Pfam" id="PF00487"/>
    </source>
</evidence>
<dbReference type="GO" id="GO:0008610">
    <property type="term" value="P:lipid biosynthetic process"/>
    <property type="evidence" value="ECO:0007669"/>
    <property type="project" value="UniProtKB-ARBA"/>
</dbReference>
<dbReference type="CDD" id="cd03506">
    <property type="entry name" value="Delta6-FADS-like"/>
    <property type="match status" value="1"/>
</dbReference>
<feature type="transmembrane region" description="Helical" evidence="1">
    <location>
        <begin position="159"/>
        <end position="176"/>
    </location>
</feature>
<dbReference type="InterPro" id="IPR012171">
    <property type="entry name" value="Fatty_acid_desaturase"/>
</dbReference>